<dbReference type="Proteomes" id="UP000324222">
    <property type="component" value="Unassembled WGS sequence"/>
</dbReference>
<feature type="region of interest" description="Disordered" evidence="1">
    <location>
        <begin position="41"/>
        <end position="83"/>
    </location>
</feature>
<sequence>MGPRESNFGTVVGLHETVTWMVHETVAWKVHETVTRKGRWRGGERERLVGNHGLINPQPHRSSKQCKAHAYTKKNRQRARTRSPNMAYTGIKGKLTWES</sequence>
<reference evidence="2 3" key="1">
    <citation type="submission" date="2019-05" db="EMBL/GenBank/DDBJ databases">
        <title>Another draft genome of Portunus trituberculatus and its Hox gene families provides insights of decapod evolution.</title>
        <authorList>
            <person name="Jeong J.-H."/>
            <person name="Song I."/>
            <person name="Kim S."/>
            <person name="Choi T."/>
            <person name="Kim D."/>
            <person name="Ryu S."/>
            <person name="Kim W."/>
        </authorList>
    </citation>
    <scope>NUCLEOTIDE SEQUENCE [LARGE SCALE GENOMIC DNA]</scope>
    <source>
        <tissue evidence="2">Muscle</tissue>
    </source>
</reference>
<dbReference type="AlphaFoldDB" id="A0A5B7H1U6"/>
<name>A0A5B7H1U6_PORTR</name>
<feature type="compositionally biased region" description="Basic residues" evidence="1">
    <location>
        <begin position="61"/>
        <end position="81"/>
    </location>
</feature>
<protein>
    <submittedName>
        <fullName evidence="2">Uncharacterized protein</fullName>
    </submittedName>
</protein>
<organism evidence="2 3">
    <name type="scientific">Portunus trituberculatus</name>
    <name type="common">Swimming crab</name>
    <name type="synonym">Neptunus trituberculatus</name>
    <dbReference type="NCBI Taxonomy" id="210409"/>
    <lineage>
        <taxon>Eukaryota</taxon>
        <taxon>Metazoa</taxon>
        <taxon>Ecdysozoa</taxon>
        <taxon>Arthropoda</taxon>
        <taxon>Crustacea</taxon>
        <taxon>Multicrustacea</taxon>
        <taxon>Malacostraca</taxon>
        <taxon>Eumalacostraca</taxon>
        <taxon>Eucarida</taxon>
        <taxon>Decapoda</taxon>
        <taxon>Pleocyemata</taxon>
        <taxon>Brachyura</taxon>
        <taxon>Eubrachyura</taxon>
        <taxon>Portunoidea</taxon>
        <taxon>Portunidae</taxon>
        <taxon>Portuninae</taxon>
        <taxon>Portunus</taxon>
    </lineage>
</organism>
<gene>
    <name evidence="2" type="ORF">E2C01_057933</name>
</gene>
<keyword evidence="3" id="KW-1185">Reference proteome</keyword>
<comment type="caution">
    <text evidence="2">The sequence shown here is derived from an EMBL/GenBank/DDBJ whole genome shotgun (WGS) entry which is preliminary data.</text>
</comment>
<evidence type="ECO:0000313" key="2">
    <source>
        <dbReference type="EMBL" id="MPC63826.1"/>
    </source>
</evidence>
<evidence type="ECO:0000313" key="3">
    <source>
        <dbReference type="Proteomes" id="UP000324222"/>
    </source>
</evidence>
<accession>A0A5B7H1U6</accession>
<dbReference type="EMBL" id="VSRR010021318">
    <property type="protein sequence ID" value="MPC63826.1"/>
    <property type="molecule type" value="Genomic_DNA"/>
</dbReference>
<proteinExistence type="predicted"/>
<evidence type="ECO:0000256" key="1">
    <source>
        <dbReference type="SAM" id="MobiDB-lite"/>
    </source>
</evidence>